<name>A0A0J6GJF4_PSETA</name>
<dbReference type="RefSeq" id="WP_048381275.1">
    <property type="nucleotide sequence ID" value="NZ_JYLA01000004.1"/>
</dbReference>
<dbReference type="InterPro" id="IPR036249">
    <property type="entry name" value="Thioredoxin-like_sf"/>
</dbReference>
<dbReference type="Proteomes" id="UP000036395">
    <property type="component" value="Unassembled WGS sequence"/>
</dbReference>
<dbReference type="AlphaFoldDB" id="A0A0J6GJF4"/>
<evidence type="ECO:0000256" key="1">
    <source>
        <dbReference type="ARBA" id="ARBA00004418"/>
    </source>
</evidence>
<dbReference type="PROSITE" id="PS51352">
    <property type="entry name" value="THIOREDOXIN_2"/>
    <property type="match status" value="1"/>
</dbReference>
<evidence type="ECO:0000313" key="12">
    <source>
        <dbReference type="Proteomes" id="UP000036395"/>
    </source>
</evidence>
<comment type="similarity">
    <text evidence="2">Belongs to the thioredoxin family. DsbA subfamily.</text>
</comment>
<evidence type="ECO:0000259" key="10">
    <source>
        <dbReference type="PROSITE" id="PS51352"/>
    </source>
</evidence>
<keyword evidence="6" id="KW-0676">Redox-active center</keyword>
<keyword evidence="3 9" id="KW-0732">Signal</keyword>
<dbReference type="GO" id="GO:0042597">
    <property type="term" value="C:periplasmic space"/>
    <property type="evidence" value="ECO:0007669"/>
    <property type="project" value="UniProtKB-SubCell"/>
</dbReference>
<sequence length="216" mass="23271">MRNLILSAALVSASLFGMTAQAAEPLEAGKQYVELSNAVPVAVPGKIEVVELFWYACPHCYAFEPVVNPWAEKLPADVNFVRLPAMFGGPWDAHGQMFLTLEAMGVEHKVHAAVFNAIQKEGKRLTKPDEMAEFLATQGVDKDKFLATYNSFAIAGQIKKAKELAQKYGISGVPTMVVNGKYRFDLGTAGGPEGTLDVADQLIAKERAAAASPSKN</sequence>
<evidence type="ECO:0000256" key="9">
    <source>
        <dbReference type="SAM" id="SignalP"/>
    </source>
</evidence>
<evidence type="ECO:0000313" key="11">
    <source>
        <dbReference type="EMBL" id="KMM84821.1"/>
    </source>
</evidence>
<reference evidence="11 12" key="1">
    <citation type="submission" date="2015-02" db="EMBL/GenBank/DDBJ databases">
        <title>Pseudomonas helleri sp. nov. and Pseudomonas weihenstephanensis sp. nov., isolated from raw cows milk.</title>
        <authorList>
            <person name="von Neubeck M."/>
            <person name="Huptas C."/>
            <person name="Wenning M."/>
            <person name="Scherer S."/>
        </authorList>
    </citation>
    <scope>NUCLEOTIDE SEQUENCE [LARGE SCALE GENOMIC DNA]</scope>
    <source>
        <strain evidence="11 12">DSM 21104</strain>
    </source>
</reference>
<dbReference type="PANTHER" id="PTHR35891">
    <property type="entry name" value="THIOL:DISULFIDE INTERCHANGE PROTEIN DSBA"/>
    <property type="match status" value="1"/>
</dbReference>
<feature type="signal peptide" evidence="9">
    <location>
        <begin position="1"/>
        <end position="22"/>
    </location>
</feature>
<keyword evidence="5 7" id="KW-1015">Disulfide bond</keyword>
<evidence type="ECO:0000256" key="6">
    <source>
        <dbReference type="ARBA" id="ARBA00023284"/>
    </source>
</evidence>
<dbReference type="PANTHER" id="PTHR35891:SF2">
    <property type="entry name" value="THIOL:DISULFIDE INTERCHANGE PROTEIN DSBA"/>
    <property type="match status" value="1"/>
</dbReference>
<feature type="domain" description="Thioredoxin" evidence="10">
    <location>
        <begin position="9"/>
        <end position="154"/>
    </location>
</feature>
<accession>A0A0J6GJF4</accession>
<dbReference type="STRING" id="47884.SAMN04490203_0239"/>
<evidence type="ECO:0000256" key="3">
    <source>
        <dbReference type="ARBA" id="ARBA00022729"/>
    </source>
</evidence>
<dbReference type="InterPro" id="IPR023205">
    <property type="entry name" value="DsbA/DsbL"/>
</dbReference>
<evidence type="ECO:0000256" key="2">
    <source>
        <dbReference type="ARBA" id="ARBA00005791"/>
    </source>
</evidence>
<keyword evidence="4 7" id="KW-0574">Periplasm</keyword>
<feature type="chain" id="PRO_5005272259" description="Thiol:disulfide interchange protein" evidence="9">
    <location>
        <begin position="23"/>
        <end position="216"/>
    </location>
</feature>
<gene>
    <name evidence="11" type="ORF">TU78_11475</name>
</gene>
<evidence type="ECO:0000256" key="5">
    <source>
        <dbReference type="ARBA" id="ARBA00023157"/>
    </source>
</evidence>
<dbReference type="PATRIC" id="fig|47884.3.peg.2733"/>
<dbReference type="InterPro" id="IPR050824">
    <property type="entry name" value="Thiol_disulfide_DsbA"/>
</dbReference>
<evidence type="ECO:0000256" key="8">
    <source>
        <dbReference type="PIRSR" id="PIRSR001488-1"/>
    </source>
</evidence>
<dbReference type="PIRSF" id="PIRSF001488">
    <property type="entry name" value="Tdi_protein"/>
    <property type="match status" value="1"/>
</dbReference>
<dbReference type="GO" id="GO:0016491">
    <property type="term" value="F:oxidoreductase activity"/>
    <property type="evidence" value="ECO:0007669"/>
    <property type="project" value="InterPro"/>
</dbReference>
<protein>
    <recommendedName>
        <fullName evidence="7">Thiol:disulfide interchange protein</fullName>
    </recommendedName>
</protein>
<dbReference type="CDD" id="cd03019">
    <property type="entry name" value="DsbA_DsbA"/>
    <property type="match status" value="1"/>
</dbReference>
<comment type="subcellular location">
    <subcellularLocation>
        <location evidence="1 7">Periplasm</location>
    </subcellularLocation>
</comment>
<dbReference type="EMBL" id="JYLA01000004">
    <property type="protein sequence ID" value="KMM84821.1"/>
    <property type="molecule type" value="Genomic_DNA"/>
</dbReference>
<feature type="disulfide bond" description="Redox-active" evidence="8">
    <location>
        <begin position="57"/>
        <end position="60"/>
    </location>
</feature>
<comment type="caution">
    <text evidence="11">The sequence shown here is derived from an EMBL/GenBank/DDBJ whole genome shotgun (WGS) entry which is preliminary data.</text>
</comment>
<dbReference type="InterPro" id="IPR013766">
    <property type="entry name" value="Thioredoxin_domain"/>
</dbReference>
<organism evidence="11 12">
    <name type="scientific">Pseudomonas taetrolens</name>
    <dbReference type="NCBI Taxonomy" id="47884"/>
    <lineage>
        <taxon>Bacteria</taxon>
        <taxon>Pseudomonadati</taxon>
        <taxon>Pseudomonadota</taxon>
        <taxon>Gammaproteobacteria</taxon>
        <taxon>Pseudomonadales</taxon>
        <taxon>Pseudomonadaceae</taxon>
        <taxon>Pseudomonas</taxon>
    </lineage>
</organism>
<evidence type="ECO:0000256" key="4">
    <source>
        <dbReference type="ARBA" id="ARBA00022764"/>
    </source>
</evidence>
<evidence type="ECO:0000256" key="7">
    <source>
        <dbReference type="PIRNR" id="PIRNR001488"/>
    </source>
</evidence>
<proteinExistence type="inferred from homology"/>
<dbReference type="SUPFAM" id="SSF52833">
    <property type="entry name" value="Thioredoxin-like"/>
    <property type="match status" value="1"/>
</dbReference>
<dbReference type="InterPro" id="IPR001853">
    <property type="entry name" value="DSBA-like_thioredoxin_dom"/>
</dbReference>
<dbReference type="Gene3D" id="3.40.30.10">
    <property type="entry name" value="Glutaredoxin"/>
    <property type="match status" value="1"/>
</dbReference>
<dbReference type="Pfam" id="PF01323">
    <property type="entry name" value="DSBA"/>
    <property type="match status" value="1"/>
</dbReference>